<protein>
    <recommendedName>
        <fullName evidence="2">Transposase IS30-like HTH domain-containing protein</fullName>
    </recommendedName>
</protein>
<evidence type="ECO:0000259" key="2">
    <source>
        <dbReference type="Pfam" id="PF13936"/>
    </source>
</evidence>
<comment type="caution">
    <text evidence="3">The sequence shown here is derived from an EMBL/GenBank/DDBJ whole genome shotgun (WGS) entry which is preliminary data.</text>
</comment>
<dbReference type="InterPro" id="IPR051917">
    <property type="entry name" value="Transposase-Integrase"/>
</dbReference>
<keyword evidence="1" id="KW-0233">DNA recombination</keyword>
<dbReference type="NCBIfam" id="NF033563">
    <property type="entry name" value="transpos_IS30"/>
    <property type="match status" value="1"/>
</dbReference>
<dbReference type="GO" id="GO:0032196">
    <property type="term" value="P:transposition"/>
    <property type="evidence" value="ECO:0007669"/>
    <property type="project" value="TreeGrafter"/>
</dbReference>
<reference evidence="3 4" key="1">
    <citation type="submission" date="2013-02" db="EMBL/GenBank/DDBJ databases">
        <title>The Genome Sequence of Acinetobacter sp. ANC 3994.</title>
        <authorList>
            <consortium name="The Broad Institute Genome Sequencing Platform"/>
            <consortium name="The Broad Institute Genome Sequencing Center for Infectious Disease"/>
            <person name="Cerqueira G."/>
            <person name="Feldgarden M."/>
            <person name="Courvalin P."/>
            <person name="Perichon B."/>
            <person name="Grillot-Courvalin C."/>
            <person name="Clermont D."/>
            <person name="Rocha E."/>
            <person name="Yoon E.-J."/>
            <person name="Nemec A."/>
            <person name="Walker B."/>
            <person name="Young S.K."/>
            <person name="Zeng Q."/>
            <person name="Gargeya S."/>
            <person name="Fitzgerald M."/>
            <person name="Haas B."/>
            <person name="Abouelleil A."/>
            <person name="Alvarado L."/>
            <person name="Arachchi H.M."/>
            <person name="Berlin A.M."/>
            <person name="Chapman S.B."/>
            <person name="Dewar J."/>
            <person name="Goldberg J."/>
            <person name="Griggs A."/>
            <person name="Gujja S."/>
            <person name="Hansen M."/>
            <person name="Howarth C."/>
            <person name="Imamovic A."/>
            <person name="Larimer J."/>
            <person name="McCowan C."/>
            <person name="Murphy C."/>
            <person name="Neiman D."/>
            <person name="Pearson M."/>
            <person name="Priest M."/>
            <person name="Roberts A."/>
            <person name="Saif S."/>
            <person name="Shea T."/>
            <person name="Sisk P."/>
            <person name="Sykes S."/>
            <person name="Wortman J."/>
            <person name="Nusbaum C."/>
            <person name="Birren B."/>
        </authorList>
    </citation>
    <scope>NUCLEOTIDE SEQUENCE [LARGE SCALE GENOMIC DNA]</scope>
    <source>
        <strain evidence="3 4">ANC 3994</strain>
    </source>
</reference>
<dbReference type="PANTHER" id="PTHR10948:SF23">
    <property type="entry name" value="TRANSPOSASE INSI FOR INSERTION SEQUENCE ELEMENT IS30A-RELATED"/>
    <property type="match status" value="1"/>
</dbReference>
<dbReference type="eggNOG" id="COG2826">
    <property type="taxonomic scope" value="Bacteria"/>
</dbReference>
<sequence>MNYTHLTQEERYQIYALLREGFSKRHIALRLERAPSTICREIKRNRNRNAYFAQPAKHAHKLAKTRHSSNHKTVDPAVWKQVKSYLALQWSPEQIASYIAVSMHSIYRYILQDKMKGGHLYQHLRFRNQRKRKYGHPETRGKLNNRRSIHERPQIIHQQSLVSIVDRKIGYLWLKKCSTRKSQDVREATVDLLHPIKEELQTITADNGKEFSLHE</sequence>
<dbReference type="InterPro" id="IPR025246">
    <property type="entry name" value="IS30-like_HTH"/>
</dbReference>
<gene>
    <name evidence="3" type="ORF">F994_01512</name>
</gene>
<dbReference type="InterPro" id="IPR009057">
    <property type="entry name" value="Homeodomain-like_sf"/>
</dbReference>
<dbReference type="GO" id="GO:0004803">
    <property type="term" value="F:transposase activity"/>
    <property type="evidence" value="ECO:0007669"/>
    <property type="project" value="TreeGrafter"/>
</dbReference>
<dbReference type="Gene3D" id="1.10.10.60">
    <property type="entry name" value="Homeodomain-like"/>
    <property type="match status" value="1"/>
</dbReference>
<feature type="domain" description="Transposase IS30-like HTH" evidence="2">
    <location>
        <begin position="3"/>
        <end position="45"/>
    </location>
</feature>
<dbReference type="GO" id="GO:0005829">
    <property type="term" value="C:cytosol"/>
    <property type="evidence" value="ECO:0007669"/>
    <property type="project" value="TreeGrafter"/>
</dbReference>
<dbReference type="Pfam" id="PF13936">
    <property type="entry name" value="HTH_38"/>
    <property type="match status" value="1"/>
</dbReference>
<name>N8QF04_9GAMM</name>
<dbReference type="PANTHER" id="PTHR10948">
    <property type="entry name" value="TRANSPOSASE"/>
    <property type="match status" value="1"/>
</dbReference>
<dbReference type="GO" id="GO:0006310">
    <property type="term" value="P:DNA recombination"/>
    <property type="evidence" value="ECO:0007669"/>
    <property type="project" value="UniProtKB-KW"/>
</dbReference>
<evidence type="ECO:0000313" key="3">
    <source>
        <dbReference type="EMBL" id="ENU19884.1"/>
    </source>
</evidence>
<evidence type="ECO:0000313" key="4">
    <source>
        <dbReference type="Proteomes" id="UP000013086"/>
    </source>
</evidence>
<dbReference type="OrthoDB" id="9803231at2"/>
<evidence type="ECO:0000256" key="1">
    <source>
        <dbReference type="ARBA" id="ARBA00023172"/>
    </source>
</evidence>
<dbReference type="InterPro" id="IPR053392">
    <property type="entry name" value="Transposase_IS30-like"/>
</dbReference>
<proteinExistence type="predicted"/>
<accession>N8QF04</accession>
<dbReference type="EMBL" id="APOH01000012">
    <property type="protein sequence ID" value="ENU19884.1"/>
    <property type="molecule type" value="Genomic_DNA"/>
</dbReference>
<dbReference type="PATRIC" id="fig|1217715.3.peg.1465"/>
<dbReference type="RefSeq" id="WP_004647923.1">
    <property type="nucleotide sequence ID" value="NZ_KB849164.1"/>
</dbReference>
<dbReference type="Proteomes" id="UP000013086">
    <property type="component" value="Unassembled WGS sequence"/>
</dbReference>
<dbReference type="AlphaFoldDB" id="N8QF04"/>
<organism evidence="3 4">
    <name type="scientific">Acinetobacter bohemicus ANC 3994</name>
    <dbReference type="NCBI Taxonomy" id="1217715"/>
    <lineage>
        <taxon>Bacteria</taxon>
        <taxon>Pseudomonadati</taxon>
        <taxon>Pseudomonadota</taxon>
        <taxon>Gammaproteobacteria</taxon>
        <taxon>Moraxellales</taxon>
        <taxon>Moraxellaceae</taxon>
        <taxon>Acinetobacter</taxon>
    </lineage>
</organism>
<dbReference type="HOGENOM" id="CLU_035706_0_1_6"/>
<dbReference type="SUPFAM" id="SSF46689">
    <property type="entry name" value="Homeodomain-like"/>
    <property type="match status" value="1"/>
</dbReference>